<feature type="compositionally biased region" description="Polar residues" evidence="1">
    <location>
        <begin position="525"/>
        <end position="535"/>
    </location>
</feature>
<feature type="region of interest" description="Disordered" evidence="1">
    <location>
        <begin position="1472"/>
        <end position="1500"/>
    </location>
</feature>
<feature type="compositionally biased region" description="Polar residues" evidence="1">
    <location>
        <begin position="1112"/>
        <end position="1126"/>
    </location>
</feature>
<feature type="compositionally biased region" description="Polar residues" evidence="1">
    <location>
        <begin position="979"/>
        <end position="990"/>
    </location>
</feature>
<evidence type="ECO:0000313" key="2">
    <source>
        <dbReference type="EMBL" id="CEL95694.1"/>
    </source>
</evidence>
<feature type="compositionally biased region" description="Low complexity" evidence="1">
    <location>
        <begin position="1392"/>
        <end position="1401"/>
    </location>
</feature>
<dbReference type="Proteomes" id="UP000041254">
    <property type="component" value="Unassembled WGS sequence"/>
</dbReference>
<dbReference type="OrthoDB" id="427985at2759"/>
<sequence>MPAVFEKGDDIREITDESEEELDDHTYDRVIQELSNKVRFSRAFKDALNSFKGELVDVVQTFVDEINEQISKGEDFNQVVSFPKAHLYYLKAYESRKRETPEEEEDKEERRVDVIRSTYGGVHQELDVVENLLGGFAETLMKVYWQTVVPENRARMANMERRVASYRDKMMALEEHLLERSAQLSKCRWDYYLEITLLREQLFRKEAEETFEPLKVFWFEPTEYLDPETARMLNSRIKQIIIRAAQEKEEVLKFADELQQRIQELEKALLRGGITLAKVSPPQAPPPHPLALSEEARSPVARKPVKRETDPLTEVQNALAASHFTTLDYFDALYSMDPEALEDRIEAALENRVKARVAQEVEANQAEMEKVMGVKIKRMERTIEEQWQMIQNFEERLAAVPEAERPPELSFIGGILSKRAPPMPPEQRALVDKKDAEIGRLQIENENLRKQLKALEKSAEEEAEEEAEEAEAAEAEAPPAQVLKGKKKRPEAKKPGQKIATGGRSKGKGKGSTEDLAIRPHRSRTASLQKTSSTDKLLAGLSKSVQVPPTHEKEGEGEERSPVKRAATTGGVEEDTMVKRLRDENTDIRQRVRELQEWIETILKEVPATGDWASSLPTTPLPPPTPQALLRSASRSGSLEKPPAHPTPIDHSSSSTPRGWGAEGARDKGAPPADVADRKKRRGAEEAKKEAEVQEAIDFLDVGRAEESRVGNREVRSFGTQSWVSALHGPVFFAEEPPTAGLAGAVLQELGDFNRSTDASQAAALTDLLAARMPPLGKGDGTTEPRAFHRFLQTGIKRLERLGEIRKLFTGICRREMTQLTDALGLLHASSFVKARPSTRPILASSSLRKETVQEIPDEKLDGLLHQWLEQLDTVITELLREGKKQIQLYVRPLRREESASSDAGERPTIPMKTQTFQLDTSPGSSPSVRQISPTSGERKRRKPRDSETRESGSSAGSSSGASEKQVGFDIAAHRPSLRRSSSAAFQQRPSVGFRRAQTKQFLEERGWLQLDLEEMETSGASEVMRLADRASPVSPSKIWRPDVKQALAEWKVEPRAGSPVTGRPLPTPSSGRPTPSGARPVPGSSALSPAPVTPSTQPGATGAGFFPQPSTPSAVPSPSLEQSASMFRPETGSEPSKSSGFQPSPMLTESKLGASYGTMATLYEEPGGPPMARPTTYGPSETERWLPAYHPSDQMQPRDRTQPIQPAPPPGRRTPDRAYRTDREREYYEDGDRYHPPIAYQPFDTTQPTPPPGRPTPDREHRIARETEYIGGRDMYARLTPLVDAKREMEKWDRERRSRGVQAGHGWLSPLHVMGGLGGVSLPAGLPYDLIMQMAILLQRYQWRDGATAPFVGAVSAPALGGERKVEEQKRRRERAREMKEQGMKSGTEAPVSPSTPSMPVPFHRIVVPSPKTASPAPSSPILPIAGQALLKSSSSLTDIPAAAPPQQEEKSAEERTEILPEMVINVSHRMTKGSETEQARSSSSSIVEESPPRPARPTEEPIERALSFLHPHWWGTAAIEHLGRFMRLAEEQAKFDRSTVDDMQAAMTKAGTREETIPPFPARPLTSSFNQIPRPSRRRGQGASTAEEPKADKTDKRPPRNVRDFRDIEAVYPLPHIGGGIDNTGGVDPWLYLTKVLSHQPTADRPTYPPPSWPVPGDKYEATAGGKAHVGEQLRESLRNFGIPVDDESRLPSRSKLVWKSVQEKPTVKAEDRAVASDEEPNKRPDSEDCRKHITPPPSTPPSPPRPFTRPGGTQPRGGGWTSPPQTAATAPSPSHPLLVSATGQPPKSAPSTQQKRDGRLPPVQDGAAYHPAREATPPMKRKGFQQGAFLGGFDGRMRVRRELQAKAGSPPIVVAALNGNIGADKTDKGPKGKGVD</sequence>
<feature type="compositionally biased region" description="Low complexity" evidence="1">
    <location>
        <begin position="1063"/>
        <end position="1081"/>
    </location>
</feature>
<feature type="compositionally biased region" description="Polar residues" evidence="1">
    <location>
        <begin position="912"/>
        <end position="936"/>
    </location>
</feature>
<proteinExistence type="predicted"/>
<gene>
    <name evidence="2" type="ORF">Vbra_12017</name>
</gene>
<feature type="compositionally biased region" description="Pro residues" evidence="1">
    <location>
        <begin position="1737"/>
        <end position="1750"/>
    </location>
</feature>
<dbReference type="InParanoid" id="A0A0G4EGV4"/>
<feature type="compositionally biased region" description="Basic and acidic residues" evidence="1">
    <location>
        <begin position="1363"/>
        <end position="1384"/>
    </location>
</feature>
<feature type="compositionally biased region" description="Basic and acidic residues" evidence="1">
    <location>
        <begin position="576"/>
        <end position="589"/>
    </location>
</feature>
<dbReference type="VEuPathDB" id="CryptoDB:Vbra_12017"/>
<accession>A0A0G4EGV4</accession>
<feature type="region of interest" description="Disordered" evidence="1">
    <location>
        <begin position="895"/>
        <end position="966"/>
    </location>
</feature>
<evidence type="ECO:0000313" key="3">
    <source>
        <dbReference type="Proteomes" id="UP000041254"/>
    </source>
</evidence>
<name>A0A0G4EGV4_VITBC</name>
<feature type="compositionally biased region" description="Polar residues" evidence="1">
    <location>
        <begin position="1134"/>
        <end position="1148"/>
    </location>
</feature>
<dbReference type="PANTHER" id="PTHR48125">
    <property type="entry name" value="LP07818P1"/>
    <property type="match status" value="1"/>
</dbReference>
<dbReference type="PANTHER" id="PTHR48125:SF12">
    <property type="entry name" value="AT HOOK TRANSCRIPTION FACTOR FAMILY-RELATED"/>
    <property type="match status" value="1"/>
</dbReference>
<dbReference type="EMBL" id="CDMY01000235">
    <property type="protein sequence ID" value="CEL95694.1"/>
    <property type="molecule type" value="Genomic_DNA"/>
</dbReference>
<reference evidence="2 3" key="1">
    <citation type="submission" date="2014-11" db="EMBL/GenBank/DDBJ databases">
        <authorList>
            <person name="Zhu J."/>
            <person name="Qi W."/>
            <person name="Song R."/>
        </authorList>
    </citation>
    <scope>NUCLEOTIDE SEQUENCE [LARGE SCALE GENOMIC DNA]</scope>
</reference>
<feature type="compositionally biased region" description="Basic and acidic residues" evidence="1">
    <location>
        <begin position="1704"/>
        <end position="1734"/>
    </location>
</feature>
<feature type="compositionally biased region" description="Basic and acidic residues" evidence="1">
    <location>
        <begin position="550"/>
        <end position="562"/>
    </location>
</feature>
<feature type="compositionally biased region" description="Low complexity" evidence="1">
    <location>
        <begin position="952"/>
        <end position="963"/>
    </location>
</feature>
<feature type="region of interest" description="Disordered" evidence="1">
    <location>
        <begin position="279"/>
        <end position="313"/>
    </location>
</feature>
<feature type="compositionally biased region" description="Basic and acidic residues" evidence="1">
    <location>
        <begin position="1214"/>
        <end position="1236"/>
    </location>
</feature>
<organism evidence="2 3">
    <name type="scientific">Vitrella brassicaformis (strain CCMP3155)</name>
    <dbReference type="NCBI Taxonomy" id="1169540"/>
    <lineage>
        <taxon>Eukaryota</taxon>
        <taxon>Sar</taxon>
        <taxon>Alveolata</taxon>
        <taxon>Colpodellida</taxon>
        <taxon>Vitrellaceae</taxon>
        <taxon>Vitrella</taxon>
    </lineage>
</organism>
<feature type="region of interest" description="Disordered" evidence="1">
    <location>
        <begin position="455"/>
        <end position="589"/>
    </location>
</feature>
<feature type="region of interest" description="Disordered" evidence="1">
    <location>
        <begin position="1546"/>
        <end position="1606"/>
    </location>
</feature>
<feature type="compositionally biased region" description="Basic and acidic residues" evidence="1">
    <location>
        <begin position="1589"/>
        <end position="1606"/>
    </location>
</feature>
<dbReference type="STRING" id="1169540.A0A0G4EGV4"/>
<keyword evidence="3" id="KW-1185">Reference proteome</keyword>
<feature type="region of interest" description="Disordered" evidence="1">
    <location>
        <begin position="1702"/>
        <end position="1830"/>
    </location>
</feature>
<feature type="compositionally biased region" description="Acidic residues" evidence="1">
    <location>
        <begin position="461"/>
        <end position="474"/>
    </location>
</feature>
<feature type="compositionally biased region" description="Polar residues" evidence="1">
    <location>
        <begin position="1784"/>
        <end position="1796"/>
    </location>
</feature>
<evidence type="ECO:0000256" key="1">
    <source>
        <dbReference type="SAM" id="MobiDB-lite"/>
    </source>
</evidence>
<feature type="region of interest" description="Disordered" evidence="1">
    <location>
        <begin position="975"/>
        <end position="994"/>
    </location>
</feature>
<protein>
    <submittedName>
        <fullName evidence="2">Uncharacterized protein</fullName>
    </submittedName>
</protein>
<feature type="region of interest" description="Disordered" evidence="1">
    <location>
        <begin position="608"/>
        <end position="691"/>
    </location>
</feature>
<feature type="region of interest" description="Disordered" evidence="1">
    <location>
        <begin position="1363"/>
        <end position="1401"/>
    </location>
</feature>
<feature type="compositionally biased region" description="Low complexity" evidence="1">
    <location>
        <begin position="628"/>
        <end position="639"/>
    </location>
</feature>
<feature type="compositionally biased region" description="Low complexity" evidence="1">
    <location>
        <begin position="1764"/>
        <end position="1779"/>
    </location>
</feature>
<feature type="region of interest" description="Disordered" evidence="1">
    <location>
        <begin position="1051"/>
        <end position="1260"/>
    </location>
</feature>